<proteinExistence type="predicted"/>
<dbReference type="AlphaFoldDB" id="A0A841RH97"/>
<name>A0A841RH97_9SPIO</name>
<organism evidence="1 2">
    <name type="scientific">Spirochaeta isovalerica</name>
    <dbReference type="NCBI Taxonomy" id="150"/>
    <lineage>
        <taxon>Bacteria</taxon>
        <taxon>Pseudomonadati</taxon>
        <taxon>Spirochaetota</taxon>
        <taxon>Spirochaetia</taxon>
        <taxon>Spirochaetales</taxon>
        <taxon>Spirochaetaceae</taxon>
        <taxon>Spirochaeta</taxon>
    </lineage>
</organism>
<evidence type="ECO:0000313" key="1">
    <source>
        <dbReference type="EMBL" id="MBB6481898.1"/>
    </source>
</evidence>
<reference evidence="1 2" key="1">
    <citation type="submission" date="2020-08" db="EMBL/GenBank/DDBJ databases">
        <title>Genomic Encyclopedia of Type Strains, Phase IV (KMG-IV): sequencing the most valuable type-strain genomes for metagenomic binning, comparative biology and taxonomic classification.</title>
        <authorList>
            <person name="Goeker M."/>
        </authorList>
    </citation>
    <scope>NUCLEOTIDE SEQUENCE [LARGE SCALE GENOMIC DNA]</scope>
    <source>
        <strain evidence="1 2">DSM 2461</strain>
    </source>
</reference>
<gene>
    <name evidence="1" type="ORF">HNR50_003579</name>
</gene>
<dbReference type="RefSeq" id="WP_184748132.1">
    <property type="nucleotide sequence ID" value="NZ_JACHGJ010000008.1"/>
</dbReference>
<comment type="caution">
    <text evidence="1">The sequence shown here is derived from an EMBL/GenBank/DDBJ whole genome shotgun (WGS) entry which is preliminary data.</text>
</comment>
<dbReference type="Proteomes" id="UP000587760">
    <property type="component" value="Unassembled WGS sequence"/>
</dbReference>
<evidence type="ECO:0000313" key="2">
    <source>
        <dbReference type="Proteomes" id="UP000587760"/>
    </source>
</evidence>
<protein>
    <submittedName>
        <fullName evidence="1">Uncharacterized protein</fullName>
    </submittedName>
</protein>
<sequence>MAKMELEESFRQYLLSSYPIDESLLSHLLDDLGEYFLKAPQEFIVQRHRQLQKRGLRNEEIYRKIQRELQSRPFAGPQMSLRQIRRVIYG</sequence>
<accession>A0A841RH97</accession>
<dbReference type="EMBL" id="JACHGJ010000008">
    <property type="protein sequence ID" value="MBB6481898.1"/>
    <property type="molecule type" value="Genomic_DNA"/>
</dbReference>
<keyword evidence="2" id="KW-1185">Reference proteome</keyword>